<dbReference type="SUPFAM" id="SSF53474">
    <property type="entry name" value="alpha/beta-Hydrolases"/>
    <property type="match status" value="1"/>
</dbReference>
<dbReference type="Proteomes" id="UP000183208">
    <property type="component" value="Unassembled WGS sequence"/>
</dbReference>
<dbReference type="AlphaFoldDB" id="A0A1M6WWK7"/>
<feature type="domain" description="AB hydrolase-1" evidence="2">
    <location>
        <begin position="74"/>
        <end position="176"/>
    </location>
</feature>
<evidence type="ECO:0000259" key="2">
    <source>
        <dbReference type="Pfam" id="PF00561"/>
    </source>
</evidence>
<gene>
    <name evidence="3" type="ORF">SAMN05444171_2525</name>
</gene>
<dbReference type="PANTHER" id="PTHR12277">
    <property type="entry name" value="ALPHA/BETA HYDROLASE DOMAIN-CONTAINING PROTEIN"/>
    <property type="match status" value="1"/>
</dbReference>
<reference evidence="3 4" key="1">
    <citation type="submission" date="2016-10" db="EMBL/GenBank/DDBJ databases">
        <authorList>
            <person name="de Groot N.N."/>
        </authorList>
    </citation>
    <scope>NUCLEOTIDE SEQUENCE [LARGE SCALE GENOMIC DNA]</scope>
    <source>
        <strain evidence="3 4">GAS522</strain>
    </source>
</reference>
<keyword evidence="1" id="KW-0812">Transmembrane</keyword>
<name>A0A1M6WWK7_9BRAD</name>
<accession>A0A1M6WWK7</accession>
<dbReference type="Gene3D" id="3.40.50.1820">
    <property type="entry name" value="alpha/beta hydrolase"/>
    <property type="match status" value="1"/>
</dbReference>
<evidence type="ECO:0000313" key="4">
    <source>
        <dbReference type="Proteomes" id="UP000183208"/>
    </source>
</evidence>
<evidence type="ECO:0000313" key="3">
    <source>
        <dbReference type="EMBL" id="SEC89707.1"/>
    </source>
</evidence>
<proteinExistence type="predicted"/>
<dbReference type="InterPro" id="IPR000073">
    <property type="entry name" value="AB_hydrolase_1"/>
</dbReference>
<dbReference type="InterPro" id="IPR029058">
    <property type="entry name" value="AB_hydrolase_fold"/>
</dbReference>
<keyword evidence="1" id="KW-0472">Membrane</keyword>
<dbReference type="PANTHER" id="PTHR12277:SF81">
    <property type="entry name" value="PROTEIN ABHD13"/>
    <property type="match status" value="1"/>
</dbReference>
<dbReference type="RefSeq" id="WP_074819400.1">
    <property type="nucleotide sequence ID" value="NZ_FNTI01000001.1"/>
</dbReference>
<protein>
    <recommendedName>
        <fullName evidence="2">AB hydrolase-1 domain-containing protein</fullName>
    </recommendedName>
</protein>
<keyword evidence="1" id="KW-1133">Transmembrane helix</keyword>
<dbReference type="Pfam" id="PF00561">
    <property type="entry name" value="Abhydrolase_1"/>
    <property type="match status" value="1"/>
</dbReference>
<dbReference type="EMBL" id="FNTI01000001">
    <property type="protein sequence ID" value="SEC89707.1"/>
    <property type="molecule type" value="Genomic_DNA"/>
</dbReference>
<sequence>MTVLKWLLIVISIGYAGGLVALFFAQRSFLFPVPTVARTSPQQAGFGEAEEHVMDTADGEKVIVWHVPAKPGHPVVLYFHGNGDFLAGFFGRFHDLIADGIGVVALSYRGYAGSSGQPSERGLLSDAAAAYAFAVARYDAARIVAWGFSLGTGVAVALAADRPVGRLILEAPYTSTADVAASLFWFMPVRFVMRDQFRSDERIGRVTVPLLIMHGERDPAIPIRFGERLFSLAHEPKQFVRFPEGGHENLQNFGAIETARHFINAVSG</sequence>
<feature type="transmembrane region" description="Helical" evidence="1">
    <location>
        <begin position="6"/>
        <end position="25"/>
    </location>
</feature>
<dbReference type="OrthoDB" id="9798884at2"/>
<evidence type="ECO:0000256" key="1">
    <source>
        <dbReference type="SAM" id="Phobius"/>
    </source>
</evidence>
<organism evidence="3 4">
    <name type="scientific">Bradyrhizobium lablabi</name>
    <dbReference type="NCBI Taxonomy" id="722472"/>
    <lineage>
        <taxon>Bacteria</taxon>
        <taxon>Pseudomonadati</taxon>
        <taxon>Pseudomonadota</taxon>
        <taxon>Alphaproteobacteria</taxon>
        <taxon>Hyphomicrobiales</taxon>
        <taxon>Nitrobacteraceae</taxon>
        <taxon>Bradyrhizobium</taxon>
    </lineage>
</organism>